<protein>
    <submittedName>
        <fullName evidence="1">Type IX secretion system membrane protein PorP/SprF</fullName>
    </submittedName>
</protein>
<dbReference type="Proteomes" id="UP001172082">
    <property type="component" value="Unassembled WGS sequence"/>
</dbReference>
<dbReference type="InterPro" id="IPR019861">
    <property type="entry name" value="PorP/SprF_Bacteroidetes"/>
</dbReference>
<proteinExistence type="predicted"/>
<evidence type="ECO:0000313" key="2">
    <source>
        <dbReference type="Proteomes" id="UP001172082"/>
    </source>
</evidence>
<dbReference type="SUPFAM" id="SSF56935">
    <property type="entry name" value="Porins"/>
    <property type="match status" value="1"/>
</dbReference>
<dbReference type="NCBIfam" id="TIGR03519">
    <property type="entry name" value="T9SS_PorP_fam"/>
    <property type="match status" value="1"/>
</dbReference>
<comment type="caution">
    <text evidence="1">The sequence shown here is derived from an EMBL/GenBank/DDBJ whole genome shotgun (WGS) entry which is preliminary data.</text>
</comment>
<sequence length="303" mass="34094">MGVSFIKIFKAKVVWVCFSFMVVAVHISCAQSSAMFSQYRFNELVLNPAYAGTHSITEITALYRNQWSGIEGAPETKTLSAHSLLGQGPSAIGLIILNDKIGITKQNQFSLIYAYRLPIGDGTLSFGIQSQFNFVKFDFSNLNLDVDDDPSFNEDLSENEVNFGAGLYYSTDRFYIGLAATNMDRSKIFSRHWLVSAGKVFDINRNFKIKPSVLVKYVAGAPLEIDLSGTVFWKDKVWLGASWRSFDGVHFLTGFNVTPRLSLGYAYDWILTDLNAFSSGTNEVMLSYRFSFDRSMIITPRYF</sequence>
<dbReference type="RefSeq" id="WP_346750220.1">
    <property type="nucleotide sequence ID" value="NZ_JAUJEA010000001.1"/>
</dbReference>
<reference evidence="1" key="1">
    <citation type="submission" date="2023-06" db="EMBL/GenBank/DDBJ databases">
        <title>Genomic of Parafulvivirga corallium.</title>
        <authorList>
            <person name="Wang G."/>
        </authorList>
    </citation>
    <scope>NUCLEOTIDE SEQUENCE</scope>
    <source>
        <strain evidence="1">BMA10</strain>
    </source>
</reference>
<keyword evidence="2" id="KW-1185">Reference proteome</keyword>
<evidence type="ECO:0000313" key="1">
    <source>
        <dbReference type="EMBL" id="MDN5200194.1"/>
    </source>
</evidence>
<organism evidence="1 2">
    <name type="scientific">Splendidivirga corallicola</name>
    <dbReference type="NCBI Taxonomy" id="3051826"/>
    <lineage>
        <taxon>Bacteria</taxon>
        <taxon>Pseudomonadati</taxon>
        <taxon>Bacteroidota</taxon>
        <taxon>Cytophagia</taxon>
        <taxon>Cytophagales</taxon>
        <taxon>Splendidivirgaceae</taxon>
        <taxon>Splendidivirga</taxon>
    </lineage>
</organism>
<gene>
    <name evidence="1" type="ORF">QQ008_02450</name>
</gene>
<accession>A0ABT8KHL8</accession>
<dbReference type="Pfam" id="PF11751">
    <property type="entry name" value="PorP_SprF"/>
    <property type="match status" value="1"/>
</dbReference>
<dbReference type="EMBL" id="JAUJEA010000001">
    <property type="protein sequence ID" value="MDN5200194.1"/>
    <property type="molecule type" value="Genomic_DNA"/>
</dbReference>
<name>A0ABT8KHL8_9BACT</name>